<dbReference type="Pfam" id="PF19187">
    <property type="entry name" value="HTH_PafC"/>
    <property type="match status" value="1"/>
</dbReference>
<dbReference type="Pfam" id="PF13280">
    <property type="entry name" value="WYL"/>
    <property type="match status" value="1"/>
</dbReference>
<feature type="domain" description="PafC HTH" evidence="2">
    <location>
        <begin position="10"/>
        <end position="123"/>
    </location>
</feature>
<evidence type="ECO:0000259" key="1">
    <source>
        <dbReference type="Pfam" id="PF13280"/>
    </source>
</evidence>
<organism evidence="3 4">
    <name type="scientific">Corynebacterium suranareeae</name>
    <dbReference type="NCBI Taxonomy" id="2506452"/>
    <lineage>
        <taxon>Bacteria</taxon>
        <taxon>Bacillati</taxon>
        <taxon>Actinomycetota</taxon>
        <taxon>Actinomycetes</taxon>
        <taxon>Mycobacteriales</taxon>
        <taxon>Corynebacteriaceae</taxon>
        <taxon>Corynebacterium</taxon>
    </lineage>
</organism>
<dbReference type="InterPro" id="IPR051534">
    <property type="entry name" value="CBASS_pafABC_assoc_protein"/>
</dbReference>
<dbReference type="EMBL" id="AP017369">
    <property type="protein sequence ID" value="BAU95845.1"/>
    <property type="molecule type" value="Genomic_DNA"/>
</dbReference>
<dbReference type="InterPro" id="IPR043839">
    <property type="entry name" value="PafC_HTH"/>
</dbReference>
<dbReference type="PROSITE" id="PS52050">
    <property type="entry name" value="WYL"/>
    <property type="match status" value="1"/>
</dbReference>
<dbReference type="PANTHER" id="PTHR34580:SF1">
    <property type="entry name" value="PROTEIN PAFC"/>
    <property type="match status" value="1"/>
</dbReference>
<proteinExistence type="predicted"/>
<keyword evidence="4" id="KW-1185">Reference proteome</keyword>
<dbReference type="KEGG" id="csur:N24_1583"/>
<evidence type="ECO:0000313" key="4">
    <source>
        <dbReference type="Proteomes" id="UP000218244"/>
    </source>
</evidence>
<protein>
    <submittedName>
        <fullName evidence="3">Transcriptional regulator</fullName>
    </submittedName>
</protein>
<dbReference type="PIRSF" id="PIRSF016838">
    <property type="entry name" value="PafC"/>
    <property type="match status" value="1"/>
</dbReference>
<dbReference type="InterPro" id="IPR028349">
    <property type="entry name" value="PafC-like"/>
</dbReference>
<name>A0A160PQS1_9CORY</name>
<reference evidence="3 4" key="1">
    <citation type="submission" date="2016-02" db="EMBL/GenBank/DDBJ databases">
        <title>Corynebacterium glutamicum N24 whole genome sequencing project.</title>
        <authorList>
            <person name="Matsutani M."/>
            <person name="Nangtapong N."/>
            <person name="Yakushi T."/>
            <person name="Matsushita K."/>
        </authorList>
    </citation>
    <scope>NUCLEOTIDE SEQUENCE [LARGE SCALE GENOMIC DNA]</scope>
    <source>
        <strain evidence="3 4">N24</strain>
    </source>
</reference>
<evidence type="ECO:0000259" key="2">
    <source>
        <dbReference type="Pfam" id="PF19187"/>
    </source>
</evidence>
<evidence type="ECO:0000313" key="3">
    <source>
        <dbReference type="EMBL" id="BAU95845.1"/>
    </source>
</evidence>
<dbReference type="RefSeq" id="WP_096455898.1">
    <property type="nucleotide sequence ID" value="NZ_AP017369.1"/>
</dbReference>
<feature type="domain" description="WYL" evidence="1">
    <location>
        <begin position="143"/>
        <end position="210"/>
    </location>
</feature>
<sequence>MAKSSNKVSDLARQLNLLPYFTRHKGRTVMEAARDLGQPSTQIMEDLNRLWMCGLPGLFPGDLVELDLDYKEVKVHNAQGMDKPLRLTPTEAGVLLLTLESLESLPGLAKQDAVISAANKLRAIMGEYSSTVFDSTGEDQGAEILEVIREAMDVAKQVSFEYHSHRSDSTRLRQVSPAHIFTHEGETYIKAWEEAENDWRTFRLDRIHNIVLLDSKAIRPKRGAAVSTDDPFDFAKASDVATLLLREDAMWLANYMAMDVAEDSEPIQDGDGFSWYTVNFPLLSRGWFIRFAIGHAEHLKVTSPEDLQKCINQKAFSGLSAYDLDVE</sequence>
<dbReference type="Proteomes" id="UP000218244">
    <property type="component" value="Chromosome"/>
</dbReference>
<gene>
    <name evidence="3" type="primary">pafC</name>
    <name evidence="3" type="ORF">N24_1583</name>
</gene>
<dbReference type="AlphaFoldDB" id="A0A160PQS1"/>
<dbReference type="PANTHER" id="PTHR34580">
    <property type="match status" value="1"/>
</dbReference>
<accession>A0A160PQS1</accession>
<dbReference type="InterPro" id="IPR026881">
    <property type="entry name" value="WYL_dom"/>
</dbReference>